<dbReference type="InterPro" id="IPR004111">
    <property type="entry name" value="Repressor_TetR_C"/>
</dbReference>
<evidence type="ECO:0000256" key="1">
    <source>
        <dbReference type="ARBA" id="ARBA00023015"/>
    </source>
</evidence>
<feature type="domain" description="HTH tetR-type" evidence="5">
    <location>
        <begin position="6"/>
        <end position="66"/>
    </location>
</feature>
<dbReference type="InterPro" id="IPR036271">
    <property type="entry name" value="Tet_transcr_reg_TetR-rel_C_sf"/>
</dbReference>
<dbReference type="Proteomes" id="UP000829758">
    <property type="component" value="Chromosome"/>
</dbReference>
<evidence type="ECO:0000256" key="2">
    <source>
        <dbReference type="ARBA" id="ARBA00023125"/>
    </source>
</evidence>
<evidence type="ECO:0000259" key="5">
    <source>
        <dbReference type="PROSITE" id="PS50977"/>
    </source>
</evidence>
<dbReference type="InterPro" id="IPR001647">
    <property type="entry name" value="HTH_TetR"/>
</dbReference>
<dbReference type="PANTHER" id="PTHR30055">
    <property type="entry name" value="HTH-TYPE TRANSCRIPTIONAL REGULATOR RUTR"/>
    <property type="match status" value="1"/>
</dbReference>
<gene>
    <name evidence="6" type="ORF">LJ755_02605</name>
    <name evidence="7" type="ORF">MUK71_08085</name>
</gene>
<dbReference type="Pfam" id="PF02909">
    <property type="entry name" value="TetR_C_1"/>
    <property type="match status" value="1"/>
</dbReference>
<evidence type="ECO:0000313" key="7">
    <source>
        <dbReference type="EMBL" id="UON90614.1"/>
    </source>
</evidence>
<evidence type="ECO:0000313" key="8">
    <source>
        <dbReference type="Proteomes" id="UP000829758"/>
    </source>
</evidence>
<evidence type="ECO:0000313" key="6">
    <source>
        <dbReference type="EMBL" id="MCC3271625.1"/>
    </source>
</evidence>
<reference evidence="6" key="1">
    <citation type="submission" date="2021-10" db="EMBL/GenBank/DDBJ databases">
        <title>Novel species in genus Arthrobacter.</title>
        <authorList>
            <person name="Liu Y."/>
        </authorList>
    </citation>
    <scope>NUCLEOTIDE SEQUENCE</scope>
    <source>
        <strain evidence="8">zg-Y462</strain>
        <strain evidence="6">Zg-Y462</strain>
    </source>
</reference>
<protein>
    <submittedName>
        <fullName evidence="6">TetR/AcrR family transcriptional regulator C-terminal domain-containing protein</fullName>
    </submittedName>
</protein>
<name>A0A9X1M689_9MICC</name>
<dbReference type="PANTHER" id="PTHR30055:SF151">
    <property type="entry name" value="TRANSCRIPTIONAL REGULATORY PROTEIN"/>
    <property type="match status" value="1"/>
</dbReference>
<dbReference type="SUPFAM" id="SSF48498">
    <property type="entry name" value="Tetracyclin repressor-like, C-terminal domain"/>
    <property type="match status" value="1"/>
</dbReference>
<organism evidence="6 9">
    <name type="scientific">Arthrobacter zhangbolii</name>
    <dbReference type="NCBI Taxonomy" id="2886936"/>
    <lineage>
        <taxon>Bacteria</taxon>
        <taxon>Bacillati</taxon>
        <taxon>Actinomycetota</taxon>
        <taxon>Actinomycetes</taxon>
        <taxon>Micrococcales</taxon>
        <taxon>Micrococcaceae</taxon>
        <taxon>Arthrobacter</taxon>
    </lineage>
</organism>
<evidence type="ECO:0000256" key="3">
    <source>
        <dbReference type="ARBA" id="ARBA00023163"/>
    </source>
</evidence>
<keyword evidence="8" id="KW-1185">Reference proteome</keyword>
<dbReference type="EMBL" id="CP094984">
    <property type="protein sequence ID" value="UON90614.1"/>
    <property type="molecule type" value="Genomic_DNA"/>
</dbReference>
<dbReference type="Pfam" id="PF00440">
    <property type="entry name" value="TetR_N"/>
    <property type="match status" value="1"/>
</dbReference>
<dbReference type="AlphaFoldDB" id="A0A9X1M689"/>
<dbReference type="GO" id="GO:0000976">
    <property type="term" value="F:transcription cis-regulatory region binding"/>
    <property type="evidence" value="ECO:0007669"/>
    <property type="project" value="TreeGrafter"/>
</dbReference>
<dbReference type="GO" id="GO:0003700">
    <property type="term" value="F:DNA-binding transcription factor activity"/>
    <property type="evidence" value="ECO:0007669"/>
    <property type="project" value="TreeGrafter"/>
</dbReference>
<evidence type="ECO:0000313" key="9">
    <source>
        <dbReference type="Proteomes" id="UP001155145"/>
    </source>
</evidence>
<dbReference type="SUPFAM" id="SSF46689">
    <property type="entry name" value="Homeodomain-like"/>
    <property type="match status" value="1"/>
</dbReference>
<evidence type="ECO:0000256" key="4">
    <source>
        <dbReference type="PROSITE-ProRule" id="PRU00335"/>
    </source>
</evidence>
<keyword evidence="3" id="KW-0804">Transcription</keyword>
<dbReference type="Proteomes" id="UP001155145">
    <property type="component" value="Unassembled WGS sequence"/>
</dbReference>
<dbReference type="PROSITE" id="PS50977">
    <property type="entry name" value="HTH_TETR_2"/>
    <property type="match status" value="1"/>
</dbReference>
<dbReference type="InterPro" id="IPR009057">
    <property type="entry name" value="Homeodomain-like_sf"/>
</dbReference>
<keyword evidence="1" id="KW-0805">Transcription regulation</keyword>
<keyword evidence="2 4" id="KW-0238">DNA-binding</keyword>
<dbReference type="InterPro" id="IPR050109">
    <property type="entry name" value="HTH-type_TetR-like_transc_reg"/>
</dbReference>
<dbReference type="EMBL" id="JAJFZT010000001">
    <property type="protein sequence ID" value="MCC3271625.1"/>
    <property type="molecule type" value="Genomic_DNA"/>
</dbReference>
<dbReference type="RefSeq" id="WP_227927869.1">
    <property type="nucleotide sequence ID" value="NZ_CP094984.1"/>
</dbReference>
<feature type="DNA-binding region" description="H-T-H motif" evidence="4">
    <location>
        <begin position="29"/>
        <end position="48"/>
    </location>
</feature>
<sequence>MSRKNPLTPDGIAAAAVAIADAEGLDAVSMRRVAGDLGVSAMALYRHVADRNDLLLMMAGAATAEFSLLGPGTHTWQQVLAHMAEAQWEAFTAHRWLLRIVLTPRRLVNMASPGDVERILATLASAGLSEEQGFDCLLGISAAVIGTSAITAAAHYGPAFDGQPAPADGGQGEWKDGTAVARHPRAARFQQQGITYAGSRRSLDFFVANFIAGVEQTLAQAQDLPTGSATRKE</sequence>
<accession>A0A9X1M689</accession>
<proteinExistence type="predicted"/>
<dbReference type="Gene3D" id="1.10.357.10">
    <property type="entry name" value="Tetracycline Repressor, domain 2"/>
    <property type="match status" value="1"/>
</dbReference>
<dbReference type="GO" id="GO:0045892">
    <property type="term" value="P:negative regulation of DNA-templated transcription"/>
    <property type="evidence" value="ECO:0007669"/>
    <property type="project" value="InterPro"/>
</dbReference>